<sequence length="436" mass="48927">MKWRTLLRWLMLGIFMITAVGATEHNVRGDTTGETEVVLHKRVYRDVRSPEDVWYPNNGVLIDDPNHALLAKTSGLNGANFFVFDLSEEYQRIKKDWQPSAHEGQAFSDQAFIDLYRDKPRRQTLAWAKENLMQVAAVKTKTDDALNEDGIGRFTVPPKTAAGAKAVYLILEDKLDPAMGLNVDMTKKTSPIVLILPLTHPTDGTALDPIHLYPKNTAYVRDPYFFKFGKQTNGEEIRLAGAKFVLYQLVDNQKRYLQLGEENDLGNKWVTSSDPLNDDRVDKFTSDKDGLVNMGQRFLSAGTYYFEEVASIDGYDLDASAKGIKVEVPEEWRDDDGNYQPVMVNGQPLLELISGKVPEEAMQKATPRVYNTQTKPSTPSTPAKPSTPAPVQPPKQSGWLPQTGTAKTLMALVGFLLLLIVFAATWRTRKNRQKSM</sequence>
<dbReference type="InterPro" id="IPR032364">
    <property type="entry name" value="GramPos_pilinD1_N"/>
</dbReference>
<dbReference type="InterPro" id="IPR013783">
    <property type="entry name" value="Ig-like_fold"/>
</dbReference>
<keyword evidence="3" id="KW-0732">Signal</keyword>
<evidence type="ECO:0000313" key="7">
    <source>
        <dbReference type="Proteomes" id="UP000030647"/>
    </source>
</evidence>
<evidence type="ECO:0000259" key="5">
    <source>
        <dbReference type="Pfam" id="PF17802"/>
    </source>
</evidence>
<evidence type="ECO:0000256" key="2">
    <source>
        <dbReference type="SAM" id="Phobius"/>
    </source>
</evidence>
<accession>U4TQK7</accession>
<dbReference type="Pfam" id="PF16555">
    <property type="entry name" value="GramPos_pilinD1"/>
    <property type="match status" value="1"/>
</dbReference>
<dbReference type="OrthoDB" id="2326665at2"/>
<keyword evidence="7" id="KW-1185">Reference proteome</keyword>
<feature type="domain" description="Gram-positive pilin subunit D1 N-terminal" evidence="4">
    <location>
        <begin position="33"/>
        <end position="217"/>
    </location>
</feature>
<evidence type="ECO:0000256" key="1">
    <source>
        <dbReference type="SAM" id="MobiDB-lite"/>
    </source>
</evidence>
<gene>
    <name evidence="6" type="ORF">L248_1466</name>
</gene>
<dbReference type="AlphaFoldDB" id="U4TQK7"/>
<feature type="region of interest" description="Disordered" evidence="1">
    <location>
        <begin position="362"/>
        <end position="402"/>
    </location>
</feature>
<dbReference type="NCBIfam" id="TIGR01167">
    <property type="entry name" value="LPXTG_anchor"/>
    <property type="match status" value="1"/>
</dbReference>
<dbReference type="eggNOG" id="COG4932">
    <property type="taxonomic scope" value="Bacteria"/>
</dbReference>
<keyword evidence="2" id="KW-0812">Transmembrane</keyword>
<dbReference type="RefSeq" id="WP_022530479.1">
    <property type="nucleotide sequence ID" value="NZ_KI271602.1"/>
</dbReference>
<keyword evidence="2" id="KW-0472">Membrane</keyword>
<dbReference type="Proteomes" id="UP000030647">
    <property type="component" value="Unassembled WGS sequence"/>
</dbReference>
<reference evidence="7" key="1">
    <citation type="journal article" date="2013" name="Genome Announc.">
        <title>Whole-Genome Sequencing of Lactobacillus shenzhenensis Strain LY-73T.</title>
        <authorList>
            <person name="Lin Z."/>
            <person name="Liu Z."/>
            <person name="Yang R."/>
            <person name="Zou Y."/>
            <person name="Wan D."/>
            <person name="Chen J."/>
            <person name="Guo M."/>
            <person name="Zhao J."/>
            <person name="Fang C."/>
            <person name="Yang R."/>
            <person name="Liu F."/>
        </authorList>
    </citation>
    <scope>NUCLEOTIDE SEQUENCE [LARGE SCALE GENOMIC DNA]</scope>
    <source>
        <strain evidence="7">LY-73</strain>
    </source>
</reference>
<protein>
    <recommendedName>
        <fullName evidence="8">Gram-positive cocci surface proteins LPxTG domain-containing protein</fullName>
    </recommendedName>
</protein>
<evidence type="ECO:0000259" key="4">
    <source>
        <dbReference type="Pfam" id="PF16555"/>
    </source>
</evidence>
<keyword evidence="2" id="KW-1133">Transmembrane helix</keyword>
<organism evidence="6 7">
    <name type="scientific">Schleiferilactobacillus shenzhenensis LY-73</name>
    <dbReference type="NCBI Taxonomy" id="1231336"/>
    <lineage>
        <taxon>Bacteria</taxon>
        <taxon>Bacillati</taxon>
        <taxon>Bacillota</taxon>
        <taxon>Bacilli</taxon>
        <taxon>Lactobacillales</taxon>
        <taxon>Lactobacillaceae</taxon>
        <taxon>Schleiferilactobacillus</taxon>
    </lineage>
</organism>
<feature type="transmembrane region" description="Helical" evidence="2">
    <location>
        <begin position="409"/>
        <end position="426"/>
    </location>
</feature>
<dbReference type="HOGENOM" id="CLU_055411_1_0_9"/>
<dbReference type="InterPro" id="IPR041033">
    <property type="entry name" value="SpaA_PFL_dom_1"/>
</dbReference>
<feature type="signal peptide" evidence="3">
    <location>
        <begin position="1"/>
        <end position="22"/>
    </location>
</feature>
<name>U4TQK7_9LACO</name>
<feature type="domain" description="SpaA-like prealbumin fold" evidence="5">
    <location>
        <begin position="230"/>
        <end position="327"/>
    </location>
</feature>
<evidence type="ECO:0000256" key="3">
    <source>
        <dbReference type="SAM" id="SignalP"/>
    </source>
</evidence>
<dbReference type="EMBL" id="KI271602">
    <property type="protein sequence ID" value="ERL64188.1"/>
    <property type="molecule type" value="Genomic_DNA"/>
</dbReference>
<evidence type="ECO:0000313" key="6">
    <source>
        <dbReference type="EMBL" id="ERL64188.1"/>
    </source>
</evidence>
<dbReference type="Gene3D" id="2.60.40.10">
    <property type="entry name" value="Immunoglobulins"/>
    <property type="match status" value="2"/>
</dbReference>
<feature type="chain" id="PRO_5038718106" description="Gram-positive cocci surface proteins LPxTG domain-containing protein" evidence="3">
    <location>
        <begin position="23"/>
        <end position="436"/>
    </location>
</feature>
<feature type="compositionally biased region" description="Low complexity" evidence="1">
    <location>
        <begin position="374"/>
        <end position="384"/>
    </location>
</feature>
<dbReference type="STRING" id="1231336.L248_1466"/>
<proteinExistence type="predicted"/>
<evidence type="ECO:0008006" key="8">
    <source>
        <dbReference type="Google" id="ProtNLM"/>
    </source>
</evidence>
<dbReference type="Pfam" id="PF17802">
    <property type="entry name" value="SpaA"/>
    <property type="match status" value="1"/>
</dbReference>